<comment type="cofactor">
    <cofactor evidence="7 11">
        <name>[4Fe-4S] cluster</name>
        <dbReference type="ChEBI" id="CHEBI:49883"/>
    </cofactor>
    <text evidence="7 11">Binds 1 [4Fe-4S] cluster per subunit.</text>
</comment>
<dbReference type="AlphaFoldDB" id="H0UM93"/>
<feature type="active site" description="Nucleophile" evidence="7 9">
    <location>
        <position position="2"/>
    </location>
</feature>
<gene>
    <name evidence="7" type="primary">purF</name>
    <name evidence="13" type="ORF">JonanDRAFT_1305</name>
</gene>
<evidence type="ECO:0000313" key="13">
    <source>
        <dbReference type="EMBL" id="EHM13669.1"/>
    </source>
</evidence>
<organism evidence="13 14">
    <name type="scientific">Jonquetella anthropi DSM 22815</name>
    <dbReference type="NCBI Taxonomy" id="885272"/>
    <lineage>
        <taxon>Bacteria</taxon>
        <taxon>Thermotogati</taxon>
        <taxon>Synergistota</taxon>
        <taxon>Synergistia</taxon>
        <taxon>Synergistales</taxon>
        <taxon>Dethiosulfovibrionaceae</taxon>
        <taxon>Jonquetella</taxon>
    </lineage>
</organism>
<dbReference type="Gene3D" id="3.60.20.10">
    <property type="entry name" value="Glutamine Phosphoribosylpyrophosphate, subunit 1, domain 1"/>
    <property type="match status" value="1"/>
</dbReference>
<evidence type="ECO:0000256" key="8">
    <source>
        <dbReference type="PIRNR" id="PIRNR000485"/>
    </source>
</evidence>
<evidence type="ECO:0000259" key="12">
    <source>
        <dbReference type="PROSITE" id="PS51278"/>
    </source>
</evidence>
<dbReference type="GO" id="GO:0006189">
    <property type="term" value="P:'de novo' IMP biosynthetic process"/>
    <property type="evidence" value="ECO:0007669"/>
    <property type="project" value="UniProtKB-UniRule"/>
</dbReference>
<dbReference type="EMBL" id="CM001376">
    <property type="protein sequence ID" value="EHM13669.1"/>
    <property type="molecule type" value="Genomic_DNA"/>
</dbReference>
<name>H0UM93_9BACT</name>
<keyword evidence="7 10" id="KW-0460">Magnesium</keyword>
<feature type="domain" description="Glutamine amidotransferase type-2" evidence="12">
    <location>
        <begin position="2"/>
        <end position="224"/>
    </location>
</feature>
<dbReference type="NCBIfam" id="TIGR01134">
    <property type="entry name" value="purF"/>
    <property type="match status" value="1"/>
</dbReference>
<dbReference type="PROSITE" id="PS51278">
    <property type="entry name" value="GATASE_TYPE_2"/>
    <property type="match status" value="1"/>
</dbReference>
<keyword evidence="5 7" id="KW-0658">Purine biosynthesis</keyword>
<dbReference type="GO" id="GO:0004044">
    <property type="term" value="F:amidophosphoribosyltransferase activity"/>
    <property type="evidence" value="ECO:0007669"/>
    <property type="project" value="UniProtKB-UniRule"/>
</dbReference>
<evidence type="ECO:0000256" key="2">
    <source>
        <dbReference type="ARBA" id="ARBA00010138"/>
    </source>
</evidence>
<dbReference type="UniPathway" id="UPA00074">
    <property type="reaction ID" value="UER00124"/>
</dbReference>
<dbReference type="SUPFAM" id="SSF56235">
    <property type="entry name" value="N-terminal nucleophile aminohydrolases (Ntn hydrolases)"/>
    <property type="match status" value="1"/>
</dbReference>
<evidence type="ECO:0000256" key="9">
    <source>
        <dbReference type="PIRSR" id="PIRSR000485-1"/>
    </source>
</evidence>
<dbReference type="STRING" id="885272.JonanDRAFT_1305"/>
<proteinExistence type="inferred from homology"/>
<evidence type="ECO:0000256" key="6">
    <source>
        <dbReference type="ARBA" id="ARBA00022962"/>
    </source>
</evidence>
<dbReference type="Proteomes" id="UP000003806">
    <property type="component" value="Chromosome"/>
</dbReference>
<accession>H0UM93</accession>
<evidence type="ECO:0000256" key="3">
    <source>
        <dbReference type="ARBA" id="ARBA00022676"/>
    </source>
</evidence>
<feature type="binding site" evidence="7 10">
    <location>
        <position position="351"/>
    </location>
    <ligand>
        <name>Mg(2+)</name>
        <dbReference type="ChEBI" id="CHEBI:18420"/>
    </ligand>
</feature>
<dbReference type="eggNOG" id="COG0034">
    <property type="taxonomic scope" value="Bacteria"/>
</dbReference>
<dbReference type="HOGENOM" id="CLU_022389_3_1_0"/>
<dbReference type="PANTHER" id="PTHR11907">
    <property type="entry name" value="AMIDOPHOSPHORIBOSYLTRANSFERASE"/>
    <property type="match status" value="1"/>
</dbReference>
<dbReference type="CDD" id="cd00715">
    <property type="entry name" value="GPATase_N"/>
    <property type="match status" value="1"/>
</dbReference>
<dbReference type="InterPro" id="IPR029057">
    <property type="entry name" value="PRTase-like"/>
</dbReference>
<keyword evidence="7 10" id="KW-0479">Metal-binding</keyword>
<dbReference type="SUPFAM" id="SSF53271">
    <property type="entry name" value="PRTase-like"/>
    <property type="match status" value="1"/>
</dbReference>
<dbReference type="GO" id="GO:0009113">
    <property type="term" value="P:purine nucleobase biosynthetic process"/>
    <property type="evidence" value="ECO:0007669"/>
    <property type="project" value="UniProtKB-UniRule"/>
</dbReference>
<dbReference type="GO" id="GO:0000287">
    <property type="term" value="F:magnesium ion binding"/>
    <property type="evidence" value="ECO:0007669"/>
    <property type="project" value="UniProtKB-UniRule"/>
</dbReference>
<feature type="binding site" evidence="7 11">
    <location>
        <position position="442"/>
    </location>
    <ligand>
        <name>[4Fe-4S] cluster</name>
        <dbReference type="ChEBI" id="CHEBI:49883"/>
    </ligand>
</feature>
<evidence type="ECO:0000256" key="1">
    <source>
        <dbReference type="ARBA" id="ARBA00005209"/>
    </source>
</evidence>
<reference evidence="13 14" key="1">
    <citation type="submission" date="2011-11" db="EMBL/GenBank/DDBJ databases">
        <title>The Noncontiguous Finished genome of Jonquetella anthropi DSM 22815.</title>
        <authorList>
            <consortium name="US DOE Joint Genome Institute (JGI-PGF)"/>
            <person name="Lucas S."/>
            <person name="Copeland A."/>
            <person name="Lapidus A."/>
            <person name="Glavina del Rio T."/>
            <person name="Dalin E."/>
            <person name="Tice H."/>
            <person name="Bruce D."/>
            <person name="Goodwin L."/>
            <person name="Pitluck S."/>
            <person name="Peters L."/>
            <person name="Mikhailova N."/>
            <person name="Held B."/>
            <person name="Kyrpides N."/>
            <person name="Mavromatis K."/>
            <person name="Ivanova N."/>
            <person name="Markowitz V."/>
            <person name="Cheng J.-F."/>
            <person name="Hugenholtz P."/>
            <person name="Woyke T."/>
            <person name="Wu D."/>
            <person name="Gronow S."/>
            <person name="Wellnitz S."/>
            <person name="Brambilla E."/>
            <person name="Klenk H.-P."/>
            <person name="Eisen J.A."/>
        </authorList>
    </citation>
    <scope>NUCLEOTIDE SEQUENCE [LARGE SCALE GENOMIC DNA]</scope>
    <source>
        <strain evidence="13 14">DSM 22815</strain>
    </source>
</reference>
<keyword evidence="7 11" id="KW-0408">Iron</keyword>
<comment type="cofactor">
    <cofactor evidence="7 10">
        <name>Mg(2+)</name>
        <dbReference type="ChEBI" id="CHEBI:18420"/>
    </cofactor>
    <text evidence="7 10">Binds 1 Mg(2+) ion per subunit.</text>
</comment>
<comment type="function">
    <text evidence="7">Catalyzes the formation of phosphoribosylamine from phosphoribosylpyrophosphate (PRPP) and glutamine.</text>
</comment>
<feature type="binding site" evidence="7 10">
    <location>
        <position position="352"/>
    </location>
    <ligand>
        <name>Mg(2+)</name>
        <dbReference type="ChEBI" id="CHEBI:18420"/>
    </ligand>
</feature>
<feature type="binding site" evidence="7 11">
    <location>
        <position position="241"/>
    </location>
    <ligand>
        <name>[4Fe-4S] cluster</name>
        <dbReference type="ChEBI" id="CHEBI:49883"/>
    </ligand>
</feature>
<dbReference type="GO" id="GO:0051539">
    <property type="term" value="F:4 iron, 4 sulfur cluster binding"/>
    <property type="evidence" value="ECO:0007669"/>
    <property type="project" value="UniProtKB-KW"/>
</dbReference>
<evidence type="ECO:0000256" key="5">
    <source>
        <dbReference type="ARBA" id="ARBA00022755"/>
    </source>
</evidence>
<evidence type="ECO:0000313" key="14">
    <source>
        <dbReference type="Proteomes" id="UP000003806"/>
    </source>
</evidence>
<keyword evidence="6 7" id="KW-0315">Glutamine amidotransferase</keyword>
<keyword evidence="3 7" id="KW-0328">Glycosyltransferase</keyword>
<comment type="catalytic activity">
    <reaction evidence="7 8">
        <text>5-phospho-beta-D-ribosylamine + L-glutamate + diphosphate = 5-phospho-alpha-D-ribose 1-diphosphate + L-glutamine + H2O</text>
        <dbReference type="Rhea" id="RHEA:14905"/>
        <dbReference type="ChEBI" id="CHEBI:15377"/>
        <dbReference type="ChEBI" id="CHEBI:29985"/>
        <dbReference type="ChEBI" id="CHEBI:33019"/>
        <dbReference type="ChEBI" id="CHEBI:58017"/>
        <dbReference type="ChEBI" id="CHEBI:58359"/>
        <dbReference type="ChEBI" id="CHEBI:58681"/>
        <dbReference type="EC" id="2.4.2.14"/>
    </reaction>
</comment>
<dbReference type="InterPro" id="IPR000836">
    <property type="entry name" value="PRTase_dom"/>
</dbReference>
<keyword evidence="7" id="KW-0004">4Fe-4S</keyword>
<comment type="pathway">
    <text evidence="1 7 8">Purine metabolism; IMP biosynthesis via de novo pathway; N(1)-(5-phospho-D-ribosyl)glycinamide from 5-phospho-alpha-D-ribose 1-diphosphate: step 1/2.</text>
</comment>
<evidence type="ECO:0000256" key="4">
    <source>
        <dbReference type="ARBA" id="ARBA00022679"/>
    </source>
</evidence>
<evidence type="ECO:0000256" key="10">
    <source>
        <dbReference type="PIRSR" id="PIRSR000485-2"/>
    </source>
</evidence>
<keyword evidence="7 11" id="KW-0411">Iron-sulfur</keyword>
<protein>
    <recommendedName>
        <fullName evidence="7">Amidophosphoribosyltransferase</fullName>
        <shortName evidence="7">ATase</shortName>
        <ecNumber evidence="7">2.4.2.14</ecNumber>
    </recommendedName>
    <alternativeName>
        <fullName evidence="7">Glutamine phosphoribosylpyrophosphate amidotransferase</fullName>
        <shortName evidence="7">GPATase</shortName>
    </alternativeName>
</protein>
<dbReference type="InterPro" id="IPR017932">
    <property type="entry name" value="GATase_2_dom"/>
</dbReference>
<dbReference type="InterPro" id="IPR005854">
    <property type="entry name" value="PurF"/>
</dbReference>
<dbReference type="EC" id="2.4.2.14" evidence="7"/>
<dbReference type="RefSeq" id="WP_008523253.1">
    <property type="nucleotide sequence ID" value="NZ_CM001376.1"/>
</dbReference>
<sequence>MCGIIGAFSSRGAHLLEEIYLGLYALQHRGQEAAGVAWSDEAGQVLCRRGNGLVHLALSQTELAQVTCQAAIGHVRYATTGGTGLANAQPLAASSSVHGSFAVAHNGNLTNTDELKRQMEHGGAIFQSRTDTEVVLHLISHQPDVPFADAVQRSCTKLRGAFSLVIVHENRLIAVRDPWGFRPLALGERDGVFYVASESCAFDLLGAHFIRDLDPGEILLIDSTGLHSSKLPLTPARHYHCAFEYVYFARPDSVIDGVSVYESRIRMGRELAKTNGCPTDAVVTGLPDSGTIAALGYAAESGHAYQAAIVRNRYSGRTFIEPTPRVRELGVQKKLNPIRSLIEGRQLVAIDDSVVRGTTSRKVCDLLRRCGARGIHLRISSPPVCYPCFYGIDTPSRDDLVAAQKSVPAMASQFGCDSLQYLTKEALIRSIGKPACELCTACFDGHYMEEDER</sequence>
<keyword evidence="4 7" id="KW-0808">Transferase</keyword>
<comment type="similarity">
    <text evidence="2 7 8">In the C-terminal section; belongs to the purine/pyrimidine phosphoribosyltransferase family.</text>
</comment>
<feature type="binding site" evidence="7 11">
    <location>
        <position position="388"/>
    </location>
    <ligand>
        <name>[4Fe-4S] cluster</name>
        <dbReference type="ChEBI" id="CHEBI:49883"/>
    </ligand>
</feature>
<dbReference type="Gene3D" id="3.40.50.2020">
    <property type="match status" value="1"/>
</dbReference>
<evidence type="ECO:0000256" key="7">
    <source>
        <dbReference type="HAMAP-Rule" id="MF_01931"/>
    </source>
</evidence>
<feature type="binding site" evidence="7 10">
    <location>
        <position position="289"/>
    </location>
    <ligand>
        <name>Mg(2+)</name>
        <dbReference type="ChEBI" id="CHEBI:18420"/>
    </ligand>
</feature>
<dbReference type="MEROPS" id="C44.001"/>
<dbReference type="Pfam" id="PF13537">
    <property type="entry name" value="GATase_7"/>
    <property type="match status" value="1"/>
</dbReference>
<dbReference type="CDD" id="cd06223">
    <property type="entry name" value="PRTases_typeI"/>
    <property type="match status" value="1"/>
</dbReference>
<dbReference type="InterPro" id="IPR035584">
    <property type="entry name" value="PurF_N"/>
</dbReference>
<dbReference type="HAMAP" id="MF_01931">
    <property type="entry name" value="PurF"/>
    <property type="match status" value="1"/>
</dbReference>
<dbReference type="PIRSF" id="PIRSF000485">
    <property type="entry name" value="Amd_phspho_trans"/>
    <property type="match status" value="1"/>
</dbReference>
<dbReference type="OrthoDB" id="9801213at2"/>
<evidence type="ECO:0000256" key="11">
    <source>
        <dbReference type="PIRSR" id="PIRSR000485-3"/>
    </source>
</evidence>
<dbReference type="InterPro" id="IPR029055">
    <property type="entry name" value="Ntn_hydrolases_N"/>
</dbReference>
<keyword evidence="14" id="KW-1185">Reference proteome</keyword>
<feature type="binding site" evidence="7 11">
    <location>
        <position position="439"/>
    </location>
    <ligand>
        <name>[4Fe-4S] cluster</name>
        <dbReference type="ChEBI" id="CHEBI:49883"/>
    </ligand>
</feature>